<keyword evidence="1" id="KW-0472">Membrane</keyword>
<dbReference type="EMBL" id="CADIKZ010000005">
    <property type="protein sequence ID" value="CAB3856990.1"/>
    <property type="molecule type" value="Genomic_DNA"/>
</dbReference>
<organism evidence="2 3">
    <name type="scientific">Achromobacter pulmonis</name>
    <dbReference type="NCBI Taxonomy" id="1389932"/>
    <lineage>
        <taxon>Bacteria</taxon>
        <taxon>Pseudomonadati</taxon>
        <taxon>Pseudomonadota</taxon>
        <taxon>Betaproteobacteria</taxon>
        <taxon>Burkholderiales</taxon>
        <taxon>Alcaligenaceae</taxon>
        <taxon>Achromobacter</taxon>
    </lineage>
</organism>
<feature type="transmembrane region" description="Helical" evidence="1">
    <location>
        <begin position="143"/>
        <end position="168"/>
    </location>
</feature>
<keyword evidence="1" id="KW-0812">Transmembrane</keyword>
<dbReference type="AlphaFoldDB" id="A0A6S7DKM5"/>
<keyword evidence="1" id="KW-1133">Transmembrane helix</keyword>
<name>A0A6S7DKM5_9BURK</name>
<keyword evidence="3" id="KW-1185">Reference proteome</keyword>
<feature type="transmembrane region" description="Helical" evidence="1">
    <location>
        <begin position="265"/>
        <end position="284"/>
    </location>
</feature>
<reference evidence="2 3" key="1">
    <citation type="submission" date="2020-04" db="EMBL/GenBank/DDBJ databases">
        <authorList>
            <person name="De Canck E."/>
        </authorList>
    </citation>
    <scope>NUCLEOTIDE SEQUENCE [LARGE SCALE GENOMIC DNA]</scope>
    <source>
        <strain evidence="2 3">LMG 26788</strain>
    </source>
</reference>
<evidence type="ECO:0000313" key="2">
    <source>
        <dbReference type="EMBL" id="CAB3856990.1"/>
    </source>
</evidence>
<feature type="transmembrane region" description="Helical" evidence="1">
    <location>
        <begin position="12"/>
        <end position="34"/>
    </location>
</feature>
<evidence type="ECO:0000313" key="3">
    <source>
        <dbReference type="Proteomes" id="UP000494203"/>
    </source>
</evidence>
<dbReference type="RefSeq" id="WP_175133148.1">
    <property type="nucleotide sequence ID" value="NZ_CADIJV010000010.1"/>
</dbReference>
<feature type="transmembrane region" description="Helical" evidence="1">
    <location>
        <begin position="304"/>
        <end position="323"/>
    </location>
</feature>
<accession>A0A6S7DKM5</accession>
<feature type="transmembrane region" description="Helical" evidence="1">
    <location>
        <begin position="94"/>
        <end position="116"/>
    </location>
</feature>
<sequence length="334" mass="36099">MIIPSTRPNALAWHLALIAAGLQLLGNTLVQAYLLTASPMAGLLRQTYARPDMAATTVVQIVAGSLLIGLVTWCTMQGWLRRHGAGGVDRPRRLVAVLLAMSLVLFVLVSAGQALLHHGFYSLVTDHKEWLDNAFGRSGPARMLLMVLPVKVCALLLAILGGWLAVRIAAWSVTPDAGALPPPYRPRHAAWIAALTLLLWQLQVGLIVGAYFMAYASSQQWLDYALGYWVLPALVLALAAWTCLKSLPGHLGPAGFGRAFAHGTFAFWLTQALGVGLALLVLNAMSWRQIMRAAQMQTTTVLSLLIYGVLLALACRAGARLFYRRAEPPRANPA</sequence>
<evidence type="ECO:0000256" key="1">
    <source>
        <dbReference type="SAM" id="Phobius"/>
    </source>
</evidence>
<feature type="transmembrane region" description="Helical" evidence="1">
    <location>
        <begin position="226"/>
        <end position="244"/>
    </location>
</feature>
<gene>
    <name evidence="2" type="ORF">LMG26788_02057</name>
</gene>
<dbReference type="Proteomes" id="UP000494203">
    <property type="component" value="Unassembled WGS sequence"/>
</dbReference>
<feature type="transmembrane region" description="Helical" evidence="1">
    <location>
        <begin position="54"/>
        <end position="73"/>
    </location>
</feature>
<protein>
    <submittedName>
        <fullName evidence="2">Uncharacterized protein</fullName>
    </submittedName>
</protein>
<proteinExistence type="predicted"/>
<feature type="transmembrane region" description="Helical" evidence="1">
    <location>
        <begin position="189"/>
        <end position="214"/>
    </location>
</feature>